<keyword evidence="8" id="KW-1185">Reference proteome</keyword>
<dbReference type="Gene3D" id="1.10.10.10">
    <property type="entry name" value="Winged helix-like DNA-binding domain superfamily/Winged helix DNA-binding domain"/>
    <property type="match status" value="1"/>
</dbReference>
<dbReference type="EMBL" id="RBKS01000001">
    <property type="protein sequence ID" value="RKR76304.1"/>
    <property type="molecule type" value="Genomic_DNA"/>
</dbReference>
<dbReference type="AlphaFoldDB" id="A0A495IK07"/>
<evidence type="ECO:0000256" key="3">
    <source>
        <dbReference type="ARBA" id="ARBA00023082"/>
    </source>
</evidence>
<dbReference type="SUPFAM" id="SSF88659">
    <property type="entry name" value="Sigma3 and sigma4 domains of RNA polymerase sigma factors"/>
    <property type="match status" value="1"/>
</dbReference>
<name>A0A495IK07_9MICO</name>
<comment type="similarity">
    <text evidence="1">Belongs to the sigma-70 factor family. ECF subfamily.</text>
</comment>
<comment type="caution">
    <text evidence="7">The sequence shown here is derived from an EMBL/GenBank/DDBJ whole genome shotgun (WGS) entry which is preliminary data.</text>
</comment>
<dbReference type="GO" id="GO:0016987">
    <property type="term" value="F:sigma factor activity"/>
    <property type="evidence" value="ECO:0007669"/>
    <property type="project" value="UniProtKB-KW"/>
</dbReference>
<sequence>MNVAPFADSRARRRDERLRTAVERTSRDLLAYFARRVDILEDAADLVSDTMLTAWRRIDDLPDSNEETRMWLFGVARRTLANHHRGRQRADANTELLRLELRAAQSAYRADDEGDASDLRDLVQRLPETQRDLVALVHWDGFSLVEAAIILDIPASTARSRYSAARASLRDTLTRADSTRR</sequence>
<reference evidence="7 8" key="1">
    <citation type="submission" date="2018-10" db="EMBL/GenBank/DDBJ databases">
        <title>Sequencing the genomes of 1000 actinobacteria strains.</title>
        <authorList>
            <person name="Klenk H.-P."/>
        </authorList>
    </citation>
    <scope>NUCLEOTIDE SEQUENCE [LARGE SCALE GENOMIC DNA]</scope>
    <source>
        <strain evidence="7 8">DSM 17894</strain>
    </source>
</reference>
<dbReference type="NCBIfam" id="TIGR02937">
    <property type="entry name" value="sigma70-ECF"/>
    <property type="match status" value="1"/>
</dbReference>
<protein>
    <submittedName>
        <fullName evidence="7">RNA polymerase sigma-70 factor (ECF subfamily)</fullName>
    </submittedName>
</protein>
<dbReference type="SUPFAM" id="SSF88946">
    <property type="entry name" value="Sigma2 domain of RNA polymerase sigma factors"/>
    <property type="match status" value="1"/>
</dbReference>
<keyword evidence="4" id="KW-0804">Transcription</keyword>
<dbReference type="Pfam" id="PF04542">
    <property type="entry name" value="Sigma70_r2"/>
    <property type="match status" value="1"/>
</dbReference>
<evidence type="ECO:0000256" key="2">
    <source>
        <dbReference type="ARBA" id="ARBA00023015"/>
    </source>
</evidence>
<dbReference type="InterPro" id="IPR013325">
    <property type="entry name" value="RNA_pol_sigma_r2"/>
</dbReference>
<dbReference type="PANTHER" id="PTHR43133:SF25">
    <property type="entry name" value="RNA POLYMERASE SIGMA FACTOR RFAY-RELATED"/>
    <property type="match status" value="1"/>
</dbReference>
<accession>A0A495IK07</accession>
<keyword evidence="2" id="KW-0805">Transcription regulation</keyword>
<dbReference type="PANTHER" id="PTHR43133">
    <property type="entry name" value="RNA POLYMERASE ECF-TYPE SIGMA FACTO"/>
    <property type="match status" value="1"/>
</dbReference>
<evidence type="ECO:0000256" key="1">
    <source>
        <dbReference type="ARBA" id="ARBA00010641"/>
    </source>
</evidence>
<keyword evidence="3" id="KW-0731">Sigma factor</keyword>
<dbReference type="InterPro" id="IPR036388">
    <property type="entry name" value="WH-like_DNA-bd_sf"/>
</dbReference>
<dbReference type="Proteomes" id="UP000280008">
    <property type="component" value="Unassembled WGS sequence"/>
</dbReference>
<proteinExistence type="inferred from homology"/>
<dbReference type="Gene3D" id="1.10.1740.10">
    <property type="match status" value="1"/>
</dbReference>
<evidence type="ECO:0000259" key="6">
    <source>
        <dbReference type="Pfam" id="PF08281"/>
    </source>
</evidence>
<dbReference type="OrthoDB" id="3747638at2"/>
<dbReference type="InterPro" id="IPR013324">
    <property type="entry name" value="RNA_pol_sigma_r3/r4-like"/>
</dbReference>
<evidence type="ECO:0000256" key="4">
    <source>
        <dbReference type="ARBA" id="ARBA00023163"/>
    </source>
</evidence>
<evidence type="ECO:0000313" key="7">
    <source>
        <dbReference type="EMBL" id="RKR76304.1"/>
    </source>
</evidence>
<dbReference type="InterPro" id="IPR039425">
    <property type="entry name" value="RNA_pol_sigma-70-like"/>
</dbReference>
<dbReference type="Pfam" id="PF08281">
    <property type="entry name" value="Sigma70_r4_2"/>
    <property type="match status" value="1"/>
</dbReference>
<dbReference type="GO" id="GO:0003677">
    <property type="term" value="F:DNA binding"/>
    <property type="evidence" value="ECO:0007669"/>
    <property type="project" value="InterPro"/>
</dbReference>
<dbReference type="InterPro" id="IPR014284">
    <property type="entry name" value="RNA_pol_sigma-70_dom"/>
</dbReference>
<evidence type="ECO:0000259" key="5">
    <source>
        <dbReference type="Pfam" id="PF04542"/>
    </source>
</evidence>
<dbReference type="RefSeq" id="WP_121371292.1">
    <property type="nucleotide sequence ID" value="NZ_RBKS01000001.1"/>
</dbReference>
<gene>
    <name evidence="7" type="ORF">C8E83_3473</name>
</gene>
<dbReference type="InterPro" id="IPR007627">
    <property type="entry name" value="RNA_pol_sigma70_r2"/>
</dbReference>
<feature type="domain" description="RNA polymerase sigma-70 region 2" evidence="5">
    <location>
        <begin position="22"/>
        <end position="89"/>
    </location>
</feature>
<evidence type="ECO:0000313" key="8">
    <source>
        <dbReference type="Proteomes" id="UP000280008"/>
    </source>
</evidence>
<feature type="domain" description="RNA polymerase sigma factor 70 region 4 type 2" evidence="6">
    <location>
        <begin position="118"/>
        <end position="169"/>
    </location>
</feature>
<organism evidence="7 8">
    <name type="scientific">Frondihabitans australicus</name>
    <dbReference type="NCBI Taxonomy" id="386892"/>
    <lineage>
        <taxon>Bacteria</taxon>
        <taxon>Bacillati</taxon>
        <taxon>Actinomycetota</taxon>
        <taxon>Actinomycetes</taxon>
        <taxon>Micrococcales</taxon>
        <taxon>Microbacteriaceae</taxon>
        <taxon>Frondihabitans</taxon>
    </lineage>
</organism>
<dbReference type="InterPro" id="IPR013249">
    <property type="entry name" value="RNA_pol_sigma70_r4_t2"/>
</dbReference>
<dbReference type="GO" id="GO:0006352">
    <property type="term" value="P:DNA-templated transcription initiation"/>
    <property type="evidence" value="ECO:0007669"/>
    <property type="project" value="InterPro"/>
</dbReference>